<dbReference type="Pfam" id="PF05368">
    <property type="entry name" value="NmrA"/>
    <property type="match status" value="1"/>
</dbReference>
<evidence type="ECO:0000259" key="4">
    <source>
        <dbReference type="Pfam" id="PF05368"/>
    </source>
</evidence>
<dbReference type="SUPFAM" id="SSF51735">
    <property type="entry name" value="NAD(P)-binding Rossmann-fold domains"/>
    <property type="match status" value="1"/>
</dbReference>
<sequence length="330" mass="36761">MPKTIAVLNATGNQGSGLIRALIAPNSPHRNDYKVRALTRNTTSPAAQELQSTYGPSQLELVQADVYDVESLRKAFEDADGVFAATNNRIPGKKIETEDEMRHELVAGWNIVDAARDCDVSHTVLSSLPNINKASNGRFSKVFHFDHKYMIEDYAKKQLKAITALWPALYYSNVAWPQYCRTLEDGTVRFCAPTSGDVQADWVDAAYDIGVYAAAIFNKGPTTTANKTYPVVSPKIHFSDLARIFESKTGKKAIFDPISLDEWGSTVAAASGKGYEEDIRQMMEWVRVAPEEKVCYGTMESGEDRSWKELGVRASTFEEWLDRSGWRGPE</sequence>
<dbReference type="Gene3D" id="3.90.25.10">
    <property type="entry name" value="UDP-galactose 4-epimerase, domain 1"/>
    <property type="match status" value="1"/>
</dbReference>
<accession>A0A7R7VFY6</accession>
<dbReference type="Proteomes" id="UP000637239">
    <property type="component" value="Chromosome 1"/>
</dbReference>
<name>A0A7R7VFY6_ASPCH</name>
<dbReference type="GO" id="GO:0016491">
    <property type="term" value="F:oxidoreductase activity"/>
    <property type="evidence" value="ECO:0007669"/>
    <property type="project" value="UniProtKB-KW"/>
</dbReference>
<keyword evidence="3" id="KW-0560">Oxidoreductase</keyword>
<dbReference type="Gene3D" id="3.40.50.720">
    <property type="entry name" value="NAD(P)-binding Rossmann-like Domain"/>
    <property type="match status" value="1"/>
</dbReference>
<dbReference type="GO" id="GO:0005634">
    <property type="term" value="C:nucleus"/>
    <property type="evidence" value="ECO:0007669"/>
    <property type="project" value="TreeGrafter"/>
</dbReference>
<dbReference type="CDD" id="cd05251">
    <property type="entry name" value="NmrA_like_SDR_a"/>
    <property type="match status" value="1"/>
</dbReference>
<evidence type="ECO:0000256" key="2">
    <source>
        <dbReference type="ARBA" id="ARBA00022857"/>
    </source>
</evidence>
<gene>
    <name evidence="5" type="ORF">ACHE_11308A</name>
</gene>
<evidence type="ECO:0000313" key="6">
    <source>
        <dbReference type="Proteomes" id="UP000637239"/>
    </source>
</evidence>
<dbReference type="RefSeq" id="XP_043132428.1">
    <property type="nucleotide sequence ID" value="XM_043275863.1"/>
</dbReference>
<dbReference type="EMBL" id="AP024416">
    <property type="protein sequence ID" value="BCR83906.1"/>
    <property type="molecule type" value="Genomic_DNA"/>
</dbReference>
<protein>
    <recommendedName>
        <fullName evidence="4">NmrA-like domain-containing protein</fullName>
    </recommendedName>
</protein>
<organism evidence="5 6">
    <name type="scientific">Aspergillus chevalieri</name>
    <name type="common">Eurotium chevalieri</name>
    <dbReference type="NCBI Taxonomy" id="182096"/>
    <lineage>
        <taxon>Eukaryota</taxon>
        <taxon>Fungi</taxon>
        <taxon>Dikarya</taxon>
        <taxon>Ascomycota</taxon>
        <taxon>Pezizomycotina</taxon>
        <taxon>Eurotiomycetes</taxon>
        <taxon>Eurotiomycetidae</taxon>
        <taxon>Eurotiales</taxon>
        <taxon>Aspergillaceae</taxon>
        <taxon>Aspergillus</taxon>
        <taxon>Aspergillus subgen. Aspergillus</taxon>
    </lineage>
</organism>
<dbReference type="AlphaFoldDB" id="A0A7R7VFY6"/>
<dbReference type="KEGG" id="ache:ACHE_11308A"/>
<evidence type="ECO:0000313" key="5">
    <source>
        <dbReference type="EMBL" id="BCR83906.1"/>
    </source>
</evidence>
<dbReference type="InterPro" id="IPR036291">
    <property type="entry name" value="NAD(P)-bd_dom_sf"/>
</dbReference>
<reference evidence="5" key="2">
    <citation type="submission" date="2021-02" db="EMBL/GenBank/DDBJ databases">
        <title>Aspergillus chevalieri M1 genome sequence.</title>
        <authorList>
            <person name="Kadooka C."/>
            <person name="Mori K."/>
            <person name="Futagami T."/>
        </authorList>
    </citation>
    <scope>NUCLEOTIDE SEQUENCE</scope>
    <source>
        <strain evidence="5">M1</strain>
    </source>
</reference>
<dbReference type="InterPro" id="IPR051164">
    <property type="entry name" value="NmrA-like_oxidored"/>
</dbReference>
<reference evidence="5" key="1">
    <citation type="submission" date="2021-01" db="EMBL/GenBank/DDBJ databases">
        <authorList>
            <consortium name="Aspergillus chevalieri M1 genome sequencing consortium"/>
            <person name="Kazuki M."/>
            <person name="Futagami T."/>
        </authorList>
    </citation>
    <scope>NUCLEOTIDE SEQUENCE</scope>
    <source>
        <strain evidence="5">M1</strain>
    </source>
</reference>
<dbReference type="PANTHER" id="PTHR42748:SF30">
    <property type="entry name" value="NMRA-LIKE DOMAIN-CONTAINING PROTEIN"/>
    <property type="match status" value="1"/>
</dbReference>
<comment type="similarity">
    <text evidence="1">Belongs to the NmrA-type oxidoreductase family.</text>
</comment>
<dbReference type="GeneID" id="66978265"/>
<dbReference type="InterPro" id="IPR008030">
    <property type="entry name" value="NmrA-like"/>
</dbReference>
<proteinExistence type="inferred from homology"/>
<feature type="domain" description="NmrA-like" evidence="4">
    <location>
        <begin position="2"/>
        <end position="321"/>
    </location>
</feature>
<evidence type="ECO:0000256" key="3">
    <source>
        <dbReference type="ARBA" id="ARBA00023002"/>
    </source>
</evidence>
<dbReference type="PANTHER" id="PTHR42748">
    <property type="entry name" value="NITROGEN METABOLITE REPRESSION PROTEIN NMRA FAMILY MEMBER"/>
    <property type="match status" value="1"/>
</dbReference>
<keyword evidence="2" id="KW-0521">NADP</keyword>
<keyword evidence="6" id="KW-1185">Reference proteome</keyword>
<evidence type="ECO:0000256" key="1">
    <source>
        <dbReference type="ARBA" id="ARBA00006328"/>
    </source>
</evidence>